<reference evidence="8" key="1">
    <citation type="submission" date="2010-12" db="EMBL/GenBank/DDBJ databases">
        <title>Complete sequence of Desulfovibrio aespoeensis Aspo-2.</title>
        <authorList>
            <consortium name="US DOE Joint Genome Institute"/>
            <person name="Lucas S."/>
            <person name="Copeland A."/>
            <person name="Lapidus A."/>
            <person name="Cheng J.-F."/>
            <person name="Goodwin L."/>
            <person name="Pitluck S."/>
            <person name="Chertkov O."/>
            <person name="Misra M."/>
            <person name="Detter J.C."/>
            <person name="Han C."/>
            <person name="Tapia R."/>
            <person name="Land M."/>
            <person name="Hauser L."/>
            <person name="Kyrpides N."/>
            <person name="Ivanova N."/>
            <person name="Ovchinnikova G."/>
            <person name="Pedersen K."/>
            <person name="Jagevall S."/>
            <person name="Hazen T."/>
            <person name="Woyke T."/>
        </authorList>
    </citation>
    <scope>NUCLEOTIDE SEQUENCE [LARGE SCALE GENOMIC DNA]</scope>
    <source>
        <strain evidence="8">ATCC 700646 / DSM 10631 / Aspo-2</strain>
    </source>
</reference>
<dbReference type="EMBL" id="CP002431">
    <property type="protein sequence ID" value="ADU63669.1"/>
    <property type="molecule type" value="Genomic_DNA"/>
</dbReference>
<feature type="transmembrane region" description="Helical" evidence="5">
    <location>
        <begin position="107"/>
        <end position="125"/>
    </location>
</feature>
<feature type="transmembrane region" description="Helical" evidence="5">
    <location>
        <begin position="219"/>
        <end position="242"/>
    </location>
</feature>
<feature type="transmembrane region" description="Helical" evidence="5">
    <location>
        <begin position="192"/>
        <end position="213"/>
    </location>
</feature>
<dbReference type="InterPro" id="IPR022764">
    <property type="entry name" value="Peptidase_S54_rhomboid_dom"/>
</dbReference>
<feature type="domain" description="Peptidase S54 rhomboid" evidence="6">
    <location>
        <begin position="152"/>
        <end position="305"/>
    </location>
</feature>
<dbReference type="PANTHER" id="PTHR43066:SF5">
    <property type="entry name" value="RHOMBOID-LIKE PROTEIN 11, CHLOROPLASTIC-RELATED"/>
    <property type="match status" value="1"/>
</dbReference>
<feature type="transmembrane region" description="Helical" evidence="5">
    <location>
        <begin position="289"/>
        <end position="310"/>
    </location>
</feature>
<keyword evidence="4 5" id="KW-0472">Membrane</keyword>
<evidence type="ECO:0000313" key="8">
    <source>
        <dbReference type="Proteomes" id="UP000002191"/>
    </source>
</evidence>
<dbReference type="Pfam" id="PF01694">
    <property type="entry name" value="Rhomboid"/>
    <property type="match status" value="1"/>
</dbReference>
<sequence>MHSDATPQSFLRRTLRPSWTDLAPVILGEDAPALDGATAGLWSLVLSSRHIPHRQRRRLPGEGGGHSVQVQLWFVERAAAEIRLYLEENAPGRHGVHLPDLRPVSGYEPTVAVMALLLLFFWAYTRTYPGWGLYPTLWVGLGSADAGRILGGEWWRLFTALTLHGDGAHVLGNATIGGIFVWLASRRLGAGLAWLLTFLAGGLGNLLNSLALAAPHNAIGFSTATFGAAGVLAAIAPFAVGGGMHGLGVRERGSGLARRFARFVRSSLVPVAAGLGLLAMLGVGENTDLGAHLFGFVAGLSLGLVAGLAASRTGLPGPRADAALYLAALALPGAAWGFAWLA</sequence>
<dbReference type="HOGENOM" id="CLU_061963_0_0_7"/>
<dbReference type="AlphaFoldDB" id="E6VWQ7"/>
<dbReference type="KEGG" id="das:Daes_2673"/>
<comment type="subcellular location">
    <subcellularLocation>
        <location evidence="1">Membrane</location>
        <topology evidence="1">Multi-pass membrane protein</topology>
    </subcellularLocation>
</comment>
<dbReference type="Gene3D" id="1.20.1540.10">
    <property type="entry name" value="Rhomboid-like"/>
    <property type="match status" value="1"/>
</dbReference>
<name>E6VWQ7_PSEA9</name>
<dbReference type="RefSeq" id="WP_013515575.1">
    <property type="nucleotide sequence ID" value="NC_014844.1"/>
</dbReference>
<dbReference type="GO" id="GO:0004252">
    <property type="term" value="F:serine-type endopeptidase activity"/>
    <property type="evidence" value="ECO:0007669"/>
    <property type="project" value="InterPro"/>
</dbReference>
<keyword evidence="3 5" id="KW-1133">Transmembrane helix</keyword>
<accession>E6VWQ7</accession>
<gene>
    <name evidence="7" type="ordered locus">Daes_2673</name>
</gene>
<dbReference type="SUPFAM" id="SSF144091">
    <property type="entry name" value="Rhomboid-like"/>
    <property type="match status" value="1"/>
</dbReference>
<organism evidence="7 8">
    <name type="scientific">Pseudodesulfovibrio aespoeensis (strain ATCC 700646 / DSM 10631 / Aspo-2)</name>
    <name type="common">Desulfovibrio aespoeensis</name>
    <dbReference type="NCBI Taxonomy" id="643562"/>
    <lineage>
        <taxon>Bacteria</taxon>
        <taxon>Pseudomonadati</taxon>
        <taxon>Thermodesulfobacteriota</taxon>
        <taxon>Desulfovibrionia</taxon>
        <taxon>Desulfovibrionales</taxon>
        <taxon>Desulfovibrionaceae</taxon>
    </lineage>
</organism>
<feature type="transmembrane region" description="Helical" evidence="5">
    <location>
        <begin position="322"/>
        <end position="341"/>
    </location>
</feature>
<feature type="transmembrane region" description="Helical" evidence="5">
    <location>
        <begin position="263"/>
        <end position="283"/>
    </location>
</feature>
<evidence type="ECO:0000256" key="3">
    <source>
        <dbReference type="ARBA" id="ARBA00022989"/>
    </source>
</evidence>
<evidence type="ECO:0000259" key="6">
    <source>
        <dbReference type="Pfam" id="PF01694"/>
    </source>
</evidence>
<dbReference type="OrthoDB" id="9813074at2"/>
<evidence type="ECO:0000256" key="1">
    <source>
        <dbReference type="ARBA" id="ARBA00004141"/>
    </source>
</evidence>
<evidence type="ECO:0000256" key="5">
    <source>
        <dbReference type="SAM" id="Phobius"/>
    </source>
</evidence>
<dbReference type="InterPro" id="IPR035952">
    <property type="entry name" value="Rhomboid-like_sf"/>
</dbReference>
<evidence type="ECO:0000256" key="4">
    <source>
        <dbReference type="ARBA" id="ARBA00023136"/>
    </source>
</evidence>
<dbReference type="eggNOG" id="COG0705">
    <property type="taxonomic scope" value="Bacteria"/>
</dbReference>
<dbReference type="GO" id="GO:0016020">
    <property type="term" value="C:membrane"/>
    <property type="evidence" value="ECO:0007669"/>
    <property type="project" value="UniProtKB-SubCell"/>
</dbReference>
<evidence type="ECO:0000256" key="2">
    <source>
        <dbReference type="ARBA" id="ARBA00022692"/>
    </source>
</evidence>
<proteinExistence type="predicted"/>
<keyword evidence="8" id="KW-1185">Reference proteome</keyword>
<reference evidence="7 8" key="2">
    <citation type="journal article" date="2014" name="Genome Announc.">
        <title>Complete Genome Sequence of the Subsurface, Mesophilic Sulfate-Reducing Bacterium Desulfovibrio aespoeensis Aspo-2.</title>
        <authorList>
            <person name="Pedersen K."/>
            <person name="Bengtsson A."/>
            <person name="Edlund J."/>
            <person name="Rabe L."/>
            <person name="Hazen T."/>
            <person name="Chakraborty R."/>
            <person name="Goodwin L."/>
            <person name="Shapiro N."/>
        </authorList>
    </citation>
    <scope>NUCLEOTIDE SEQUENCE [LARGE SCALE GENOMIC DNA]</scope>
    <source>
        <strain evidence="8">ATCC 700646 / DSM 10631 / Aspo-2</strain>
    </source>
</reference>
<evidence type="ECO:0000313" key="7">
    <source>
        <dbReference type="EMBL" id="ADU63669.1"/>
    </source>
</evidence>
<feature type="transmembrane region" description="Helical" evidence="5">
    <location>
        <begin position="167"/>
        <end position="185"/>
    </location>
</feature>
<dbReference type="Proteomes" id="UP000002191">
    <property type="component" value="Chromosome"/>
</dbReference>
<keyword evidence="2 5" id="KW-0812">Transmembrane</keyword>
<dbReference type="STRING" id="643562.Daes_2673"/>
<protein>
    <submittedName>
        <fullName evidence="7">Rhomboid family protein</fullName>
    </submittedName>
</protein>
<dbReference type="PANTHER" id="PTHR43066">
    <property type="entry name" value="RHOMBOID-RELATED PROTEIN"/>
    <property type="match status" value="1"/>
</dbReference>